<proteinExistence type="predicted"/>
<reference evidence="1" key="1">
    <citation type="submission" date="2023-08" db="EMBL/GenBank/DDBJ databases">
        <authorList>
            <person name="Chen Y."/>
            <person name="Shah S."/>
            <person name="Dougan E. K."/>
            <person name="Thang M."/>
            <person name="Chan C."/>
        </authorList>
    </citation>
    <scope>NUCLEOTIDE SEQUENCE</scope>
</reference>
<comment type="caution">
    <text evidence="1">The sequence shown here is derived from an EMBL/GenBank/DDBJ whole genome shotgun (WGS) entry which is preliminary data.</text>
</comment>
<sequence>MRYASVVLHCTARLETLRASDFAQLRTSLMPSSKLSWLPFATGKLQCKAHAVRFFAACLFQSYCPMSACRFAAENALVSVALFFAVSGFDLHARETFQFPDNELG</sequence>
<evidence type="ECO:0000313" key="1">
    <source>
        <dbReference type="EMBL" id="CAJ1402417.1"/>
    </source>
</evidence>
<dbReference type="EMBL" id="CAUJNA010003451">
    <property type="protein sequence ID" value="CAJ1402417.1"/>
    <property type="molecule type" value="Genomic_DNA"/>
</dbReference>
<keyword evidence="2" id="KW-1185">Reference proteome</keyword>
<protein>
    <submittedName>
        <fullName evidence="1">Uncharacterized protein</fullName>
    </submittedName>
</protein>
<dbReference type="AlphaFoldDB" id="A0AA36JB52"/>
<dbReference type="Proteomes" id="UP001178507">
    <property type="component" value="Unassembled WGS sequence"/>
</dbReference>
<organism evidence="1 2">
    <name type="scientific">Effrenium voratum</name>
    <dbReference type="NCBI Taxonomy" id="2562239"/>
    <lineage>
        <taxon>Eukaryota</taxon>
        <taxon>Sar</taxon>
        <taxon>Alveolata</taxon>
        <taxon>Dinophyceae</taxon>
        <taxon>Suessiales</taxon>
        <taxon>Symbiodiniaceae</taxon>
        <taxon>Effrenium</taxon>
    </lineage>
</organism>
<evidence type="ECO:0000313" key="2">
    <source>
        <dbReference type="Proteomes" id="UP001178507"/>
    </source>
</evidence>
<gene>
    <name evidence="1" type="ORF">EVOR1521_LOCUS25315</name>
</gene>
<accession>A0AA36JB52</accession>
<name>A0AA36JB52_9DINO</name>